<keyword evidence="2" id="KW-0012">Acyltransferase</keyword>
<protein>
    <submittedName>
        <fullName evidence="5">3-oxoacyl-[acyl-carrier-protein] synthase, KASIII</fullName>
    </submittedName>
</protein>
<dbReference type="Gene3D" id="3.40.47.10">
    <property type="match status" value="2"/>
</dbReference>
<reference evidence="5 6" key="1">
    <citation type="submission" date="2013-05" db="EMBL/GenBank/DDBJ databases">
        <title>Genome assembly of Chondromyces apiculatus DSM 436.</title>
        <authorList>
            <person name="Sharma G."/>
            <person name="Khatri I."/>
            <person name="Kaur C."/>
            <person name="Mayilraj S."/>
            <person name="Subramanian S."/>
        </authorList>
    </citation>
    <scope>NUCLEOTIDE SEQUENCE [LARGE SCALE GENOMIC DNA]</scope>
    <source>
        <strain evidence="5 6">DSM 436</strain>
    </source>
</reference>
<gene>
    <name evidence="5" type="ORF">CAP_1127</name>
</gene>
<name>A0A017SV50_9BACT</name>
<dbReference type="GO" id="GO:0044550">
    <property type="term" value="P:secondary metabolite biosynthetic process"/>
    <property type="evidence" value="ECO:0007669"/>
    <property type="project" value="TreeGrafter"/>
</dbReference>
<dbReference type="eggNOG" id="COG0332">
    <property type="taxonomic scope" value="Bacteria"/>
</dbReference>
<evidence type="ECO:0000259" key="4">
    <source>
        <dbReference type="Pfam" id="PF08545"/>
    </source>
</evidence>
<evidence type="ECO:0000259" key="3">
    <source>
        <dbReference type="Pfam" id="PF08541"/>
    </source>
</evidence>
<dbReference type="CDD" id="cd00830">
    <property type="entry name" value="KAS_III"/>
    <property type="match status" value="1"/>
</dbReference>
<dbReference type="PANTHER" id="PTHR34069:SF2">
    <property type="entry name" value="BETA-KETOACYL-[ACYL-CARRIER-PROTEIN] SYNTHASE III"/>
    <property type="match status" value="1"/>
</dbReference>
<comment type="caution">
    <text evidence="5">The sequence shown here is derived from an EMBL/GenBank/DDBJ whole genome shotgun (WGS) entry which is preliminary data.</text>
</comment>
<evidence type="ECO:0000256" key="1">
    <source>
        <dbReference type="ARBA" id="ARBA00022679"/>
    </source>
</evidence>
<dbReference type="GO" id="GO:0004315">
    <property type="term" value="F:3-oxoacyl-[acyl-carrier-protein] synthase activity"/>
    <property type="evidence" value="ECO:0007669"/>
    <property type="project" value="InterPro"/>
</dbReference>
<sequence length="400" mass="42484">MQAACYASRPFIHEVPAANVAGQGAEVFVHSAVIAATGLFTPPESVSNAELVASFNAHVAQFNRAHAQEIAAGKVTALEPSSVEFVEKASGIKSRYVMNKGGILNPEIMRPILPERPDEALSVMAEMAVAAARDAIARWGKPASEIDAVLCAASNMQRAYPAMAIEVQNALGIGGFAFDMNVACSSATFGIKTAADFIAAGSARAVLVVNPEICSAHLNFRDRNSHFIFGDVATAVVVERAEGTTGGWEILGTRLKTSFSNNIRNNFGFLNNAAPEGIGKPDKLFVQQGRKVFKDVVPMVSDMILAHAADLGITLPSLKRLWLHQANLSMNDLIGRRVAGRDLTPEENVIILDEYANTSSAGSIIAFHKHSEDLAVGETGLICSFGAGYSAGTVFVRKRA</sequence>
<feature type="domain" description="Beta-ketoacyl-[acyl-carrier-protein] synthase III C-terminal" evidence="3">
    <location>
        <begin position="311"/>
        <end position="397"/>
    </location>
</feature>
<keyword evidence="6" id="KW-1185">Reference proteome</keyword>
<evidence type="ECO:0000313" key="6">
    <source>
        <dbReference type="Proteomes" id="UP000019678"/>
    </source>
</evidence>
<organism evidence="5 6">
    <name type="scientific">Chondromyces apiculatus DSM 436</name>
    <dbReference type="NCBI Taxonomy" id="1192034"/>
    <lineage>
        <taxon>Bacteria</taxon>
        <taxon>Pseudomonadati</taxon>
        <taxon>Myxococcota</taxon>
        <taxon>Polyangia</taxon>
        <taxon>Polyangiales</taxon>
        <taxon>Polyangiaceae</taxon>
        <taxon>Chondromyces</taxon>
    </lineage>
</organism>
<dbReference type="STRING" id="1192034.CAP_1127"/>
<dbReference type="InterPro" id="IPR013747">
    <property type="entry name" value="ACP_syn_III_C"/>
</dbReference>
<dbReference type="Pfam" id="PF08545">
    <property type="entry name" value="ACP_syn_III"/>
    <property type="match status" value="1"/>
</dbReference>
<dbReference type="Proteomes" id="UP000019678">
    <property type="component" value="Unassembled WGS sequence"/>
</dbReference>
<dbReference type="InterPro" id="IPR013751">
    <property type="entry name" value="ACP_syn_III_N"/>
</dbReference>
<dbReference type="Pfam" id="PF08541">
    <property type="entry name" value="ACP_syn_III_C"/>
    <property type="match status" value="1"/>
</dbReference>
<dbReference type="AlphaFoldDB" id="A0A017SV50"/>
<dbReference type="NCBIfam" id="NF005703">
    <property type="entry name" value="PRK07515.1"/>
    <property type="match status" value="1"/>
</dbReference>
<evidence type="ECO:0000256" key="2">
    <source>
        <dbReference type="ARBA" id="ARBA00023315"/>
    </source>
</evidence>
<keyword evidence="1" id="KW-0808">Transferase</keyword>
<dbReference type="SUPFAM" id="SSF53901">
    <property type="entry name" value="Thiolase-like"/>
    <property type="match status" value="1"/>
</dbReference>
<dbReference type="EMBL" id="ASRX01000127">
    <property type="protein sequence ID" value="EYF00166.1"/>
    <property type="molecule type" value="Genomic_DNA"/>
</dbReference>
<evidence type="ECO:0000313" key="5">
    <source>
        <dbReference type="EMBL" id="EYF00166.1"/>
    </source>
</evidence>
<accession>A0A017SV50</accession>
<feature type="domain" description="Beta-ketoacyl-[acyl-carrier-protein] synthase III N-terminal" evidence="4">
    <location>
        <begin position="178"/>
        <end position="257"/>
    </location>
</feature>
<dbReference type="InterPro" id="IPR016039">
    <property type="entry name" value="Thiolase-like"/>
</dbReference>
<proteinExistence type="predicted"/>
<dbReference type="GO" id="GO:0006633">
    <property type="term" value="P:fatty acid biosynthetic process"/>
    <property type="evidence" value="ECO:0007669"/>
    <property type="project" value="InterPro"/>
</dbReference>
<dbReference type="PANTHER" id="PTHR34069">
    <property type="entry name" value="3-OXOACYL-[ACYL-CARRIER-PROTEIN] SYNTHASE 3"/>
    <property type="match status" value="1"/>
</dbReference>